<dbReference type="STRING" id="573065.Astex_1821"/>
<sequence>MPYVLTRYAESAFRQIGSDTQILWGREQAAKYLNRLRSGFEQLAQRPDRGRPIEVPQSTLQFLMFRVEQHYIVYAKLDQHRVAIAAVLHQRMDVPKRVAEIPRKSIDEINRLMGRKTS</sequence>
<evidence type="ECO:0000313" key="3">
    <source>
        <dbReference type="Proteomes" id="UP000001492"/>
    </source>
</evidence>
<evidence type="ECO:0000256" key="1">
    <source>
        <dbReference type="ARBA" id="ARBA00022649"/>
    </source>
</evidence>
<dbReference type="HOGENOM" id="CLU_2013433_0_0_5"/>
<keyword evidence="1" id="KW-1277">Toxin-antitoxin system</keyword>
<dbReference type="AlphaFoldDB" id="E8RRW0"/>
<organism evidence="2 3">
    <name type="scientific">Asticcacaulis excentricus (strain ATCC 15261 / DSM 4724 / KCTC 12464 / NCIMB 9791 / VKM B-1370 / CB 48)</name>
    <dbReference type="NCBI Taxonomy" id="573065"/>
    <lineage>
        <taxon>Bacteria</taxon>
        <taxon>Pseudomonadati</taxon>
        <taxon>Pseudomonadota</taxon>
        <taxon>Alphaproteobacteria</taxon>
        <taxon>Caulobacterales</taxon>
        <taxon>Caulobacteraceae</taxon>
        <taxon>Asticcacaulis</taxon>
    </lineage>
</organism>
<accession>E8RRW0</accession>
<dbReference type="EMBL" id="CP002395">
    <property type="protein sequence ID" value="ADU13485.1"/>
    <property type="molecule type" value="Genomic_DNA"/>
</dbReference>
<dbReference type="Proteomes" id="UP000001492">
    <property type="component" value="Chromosome 1"/>
</dbReference>
<dbReference type="Gene3D" id="3.30.2310.20">
    <property type="entry name" value="RelE-like"/>
    <property type="match status" value="1"/>
</dbReference>
<gene>
    <name evidence="2" type="ordered locus">Astex_1821</name>
</gene>
<dbReference type="RefSeq" id="WP_013479315.1">
    <property type="nucleotide sequence ID" value="NC_014816.1"/>
</dbReference>
<dbReference type="InterPro" id="IPR035093">
    <property type="entry name" value="RelE/ParE_toxin_dom_sf"/>
</dbReference>
<dbReference type="KEGG" id="aex:Astex_1821"/>
<keyword evidence="3" id="KW-1185">Reference proteome</keyword>
<dbReference type="eggNOG" id="COG3668">
    <property type="taxonomic scope" value="Bacteria"/>
</dbReference>
<dbReference type="InterPro" id="IPR007712">
    <property type="entry name" value="RelE/ParE_toxin"/>
</dbReference>
<name>E8RRW0_ASTEC</name>
<reference evidence="3" key="1">
    <citation type="submission" date="2010-12" db="EMBL/GenBank/DDBJ databases">
        <title>Complete sequence of chromosome 1 of Asticcacaulis excentricus CB 48.</title>
        <authorList>
            <consortium name="US DOE Joint Genome Institute"/>
            <person name="Lucas S."/>
            <person name="Copeland A."/>
            <person name="Lapidus A."/>
            <person name="Cheng J.-F."/>
            <person name="Bruce D."/>
            <person name="Goodwin L."/>
            <person name="Pitluck S."/>
            <person name="Teshima H."/>
            <person name="Davenport K."/>
            <person name="Detter J.C."/>
            <person name="Han C."/>
            <person name="Tapia R."/>
            <person name="Land M."/>
            <person name="Hauser L."/>
            <person name="Jeffries C."/>
            <person name="Kyrpides N."/>
            <person name="Ivanova N."/>
            <person name="Ovchinnikova G."/>
            <person name="Brun Y.V."/>
            <person name="Woyke T."/>
        </authorList>
    </citation>
    <scope>NUCLEOTIDE SEQUENCE [LARGE SCALE GENOMIC DNA]</scope>
    <source>
        <strain evidence="3">ATCC 15261 / DSM 4724 / KCTC 12464 / NCIMB 9791 / VKM B-1370 / CB 48</strain>
    </source>
</reference>
<proteinExistence type="predicted"/>
<dbReference type="Pfam" id="PF05016">
    <property type="entry name" value="ParE_toxin"/>
    <property type="match status" value="1"/>
</dbReference>
<evidence type="ECO:0000313" key="2">
    <source>
        <dbReference type="EMBL" id="ADU13485.1"/>
    </source>
</evidence>
<protein>
    <submittedName>
        <fullName evidence="2">Plasmid stabilization system</fullName>
    </submittedName>
</protein>